<dbReference type="CDD" id="cd04277">
    <property type="entry name" value="ZnMc_serralysin_like"/>
    <property type="match status" value="1"/>
</dbReference>
<keyword evidence="6" id="KW-0106">Calcium</keyword>
<dbReference type="GO" id="GO:0005509">
    <property type="term" value="F:calcium ion binding"/>
    <property type="evidence" value="ECO:0007669"/>
    <property type="project" value="InterPro"/>
</dbReference>
<dbReference type="Proteomes" id="UP000196027">
    <property type="component" value="Chromosome"/>
</dbReference>
<dbReference type="SUPFAM" id="SSF55486">
    <property type="entry name" value="Metalloproteases ('zincins'), catalytic domain"/>
    <property type="match status" value="1"/>
</dbReference>
<evidence type="ECO:0000259" key="7">
    <source>
        <dbReference type="SMART" id="SM00235"/>
    </source>
</evidence>
<keyword evidence="3" id="KW-0479">Metal-binding</keyword>
<dbReference type="Pfam" id="PF00413">
    <property type="entry name" value="Peptidase_M10"/>
    <property type="match status" value="1"/>
</dbReference>
<dbReference type="InterPro" id="IPR018247">
    <property type="entry name" value="EF_Hand_1_Ca_BS"/>
</dbReference>
<evidence type="ECO:0000256" key="5">
    <source>
        <dbReference type="ARBA" id="ARBA00022833"/>
    </source>
</evidence>
<gene>
    <name evidence="8" type="ORF">OLMES_4888</name>
</gene>
<evidence type="ECO:0000256" key="2">
    <source>
        <dbReference type="ARBA" id="ARBA00022670"/>
    </source>
</evidence>
<evidence type="ECO:0000313" key="8">
    <source>
        <dbReference type="EMBL" id="ARU58876.1"/>
    </source>
</evidence>
<dbReference type="Gene3D" id="2.150.10.10">
    <property type="entry name" value="Serralysin-like metalloprotease, C-terminal"/>
    <property type="match status" value="1"/>
</dbReference>
<keyword evidence="2" id="KW-0645">Protease</keyword>
<dbReference type="EMBL" id="CP021425">
    <property type="protein sequence ID" value="ARU58876.1"/>
    <property type="molecule type" value="Genomic_DNA"/>
</dbReference>
<dbReference type="InterPro" id="IPR024079">
    <property type="entry name" value="MetalloPept_cat_dom_sf"/>
</dbReference>
<name>A0A1Y0IGC4_9GAMM</name>
<dbReference type="OrthoDB" id="733404at2"/>
<dbReference type="InterPro" id="IPR011049">
    <property type="entry name" value="Serralysin-like_metalloprot_C"/>
</dbReference>
<evidence type="ECO:0000256" key="4">
    <source>
        <dbReference type="ARBA" id="ARBA00022801"/>
    </source>
</evidence>
<dbReference type="InterPro" id="IPR025282">
    <property type="entry name" value="DUF4214"/>
</dbReference>
<dbReference type="GO" id="GO:0004222">
    <property type="term" value="F:metalloendopeptidase activity"/>
    <property type="evidence" value="ECO:0007669"/>
    <property type="project" value="InterPro"/>
</dbReference>
<dbReference type="PROSITE" id="PS00018">
    <property type="entry name" value="EF_HAND_1"/>
    <property type="match status" value="1"/>
</dbReference>
<dbReference type="SMART" id="SM00235">
    <property type="entry name" value="ZnMc"/>
    <property type="match status" value="1"/>
</dbReference>
<dbReference type="InterPro" id="IPR001343">
    <property type="entry name" value="Hemolysn_Ca-bd"/>
</dbReference>
<keyword evidence="4" id="KW-0378">Hydrolase</keyword>
<comment type="similarity">
    <text evidence="1">Belongs to the peptidase M10B family.</text>
</comment>
<protein>
    <submittedName>
        <fullName evidence="8">Serralysin</fullName>
    </submittedName>
</protein>
<feature type="domain" description="Peptidase metallopeptidase" evidence="7">
    <location>
        <begin position="34"/>
        <end position="225"/>
    </location>
</feature>
<dbReference type="InterPro" id="IPR001818">
    <property type="entry name" value="Pept_M10_metallopeptidase"/>
</dbReference>
<evidence type="ECO:0000256" key="3">
    <source>
        <dbReference type="ARBA" id="ARBA00022723"/>
    </source>
</evidence>
<dbReference type="GO" id="GO:0031012">
    <property type="term" value="C:extracellular matrix"/>
    <property type="evidence" value="ECO:0007669"/>
    <property type="project" value="InterPro"/>
</dbReference>
<accession>A0A1Y0IGC4</accession>
<proteinExistence type="inferred from homology"/>
<dbReference type="GO" id="GO:0006508">
    <property type="term" value="P:proteolysis"/>
    <property type="evidence" value="ECO:0007669"/>
    <property type="project" value="UniProtKB-KW"/>
</dbReference>
<dbReference type="AlphaFoldDB" id="A0A1Y0IGC4"/>
<dbReference type="KEGG" id="ome:OLMES_4888"/>
<reference evidence="8 9" key="1">
    <citation type="submission" date="2017-05" db="EMBL/GenBank/DDBJ databases">
        <title>Genomic insights into alkan degradation activity of Oleiphilus messinensis.</title>
        <authorList>
            <person name="Kozyavkin S.A."/>
            <person name="Slesarev A.I."/>
            <person name="Golyshin P.N."/>
            <person name="Korzhenkov A."/>
            <person name="Golyshina O.N."/>
            <person name="Toshchakov S.V."/>
        </authorList>
    </citation>
    <scope>NUCLEOTIDE SEQUENCE [LARGE SCALE GENOMIC DNA]</scope>
    <source>
        <strain evidence="8 9">ME102</strain>
    </source>
</reference>
<dbReference type="InterPro" id="IPR006026">
    <property type="entry name" value="Peptidase_Metallo"/>
</dbReference>
<evidence type="ECO:0000256" key="6">
    <source>
        <dbReference type="ARBA" id="ARBA00022837"/>
    </source>
</evidence>
<dbReference type="GO" id="GO:0008270">
    <property type="term" value="F:zinc ion binding"/>
    <property type="evidence" value="ECO:0007669"/>
    <property type="project" value="InterPro"/>
</dbReference>
<dbReference type="Gene3D" id="3.40.390.10">
    <property type="entry name" value="Collagenase (Catalytic Domain)"/>
    <property type="match status" value="1"/>
</dbReference>
<keyword evidence="9" id="KW-1185">Reference proteome</keyword>
<keyword evidence="5" id="KW-0862">Zinc</keyword>
<dbReference type="RefSeq" id="WP_087463608.1">
    <property type="nucleotide sequence ID" value="NZ_CP021425.1"/>
</dbReference>
<dbReference type="InterPro" id="IPR034033">
    <property type="entry name" value="Serralysin-like"/>
</dbReference>
<evidence type="ECO:0000313" key="9">
    <source>
        <dbReference type="Proteomes" id="UP000196027"/>
    </source>
</evidence>
<sequence length="616" mass="67768">MKHDVQYTLTPSGEHFDGVLGGVQWYAPDPDAPLRLTFSFPDENAEYIFDDDTGYSETYSPEPLQPGFQALPNDYKALARKALFEISQIANIEFVETTDSPDVDIRIAVTSFNDNDVAAFAYFPYPIAESTENAPLTPMAFSGDIWLVDDWIHSPLYDSEFISVFSHEVGHALGLAHSHEGGEPDTPFATTTLPGAQDYYRYSAMSYNWLPDGQNESDAQYLTEAATLMPEDIAALHYLYGPPQDRDDDVYVLHAPYEWDLNGAYADLAESLNAAYHEYPSGYVSIVDAGGENTLIINQNNPLTLTLEPDSWLDTGGGYQLQGYRDPNLYLAEGTQIYRLITGAGDDQLTGTFSGNHIQSNGGNDHIWGGTGHDIIEAGSGDDVTYYRGGNDSILGGDGQDTLEIEATDSFGLYKFFTANDELRLLNLLTAEQIQLDSVETLNWGTMTLGSAQLFADIKQYNAELIIPGDAPALAEASILSPGLDHGLATAEQAQLYRTYLGAMGRAPDQSGFEWWYETQQAQSLSGSIIAGYFIDSPEFIALADQSRDGAVSNPEFLAHVYTNVFGREADAEGYAWWLNELDSRAQSQADAFHLMAQSDEFVLLTAGNIYNWPLL</sequence>
<dbReference type="Pfam" id="PF13946">
    <property type="entry name" value="DUF4214"/>
    <property type="match status" value="1"/>
</dbReference>
<organism evidence="8 9">
    <name type="scientific">Oleiphilus messinensis</name>
    <dbReference type="NCBI Taxonomy" id="141451"/>
    <lineage>
        <taxon>Bacteria</taxon>
        <taxon>Pseudomonadati</taxon>
        <taxon>Pseudomonadota</taxon>
        <taxon>Gammaproteobacteria</taxon>
        <taxon>Oceanospirillales</taxon>
        <taxon>Oleiphilaceae</taxon>
        <taxon>Oleiphilus</taxon>
    </lineage>
</organism>
<dbReference type="SUPFAM" id="SSF51120">
    <property type="entry name" value="beta-Roll"/>
    <property type="match status" value="1"/>
</dbReference>
<dbReference type="Pfam" id="PF00353">
    <property type="entry name" value="HemolysinCabind"/>
    <property type="match status" value="2"/>
</dbReference>
<evidence type="ECO:0000256" key="1">
    <source>
        <dbReference type="ARBA" id="ARBA00009490"/>
    </source>
</evidence>